<dbReference type="Proteomes" id="UP000516260">
    <property type="component" value="Chromosome 7"/>
</dbReference>
<evidence type="ECO:0000256" key="1">
    <source>
        <dbReference type="SAM" id="MobiDB-lite"/>
    </source>
</evidence>
<dbReference type="EMBL" id="SWLE01000020">
    <property type="protein sequence ID" value="TNM86314.1"/>
    <property type="molecule type" value="Genomic_DNA"/>
</dbReference>
<keyword evidence="3" id="KW-1185">Reference proteome</keyword>
<evidence type="ECO:0000313" key="3">
    <source>
        <dbReference type="Proteomes" id="UP000516260"/>
    </source>
</evidence>
<comment type="caution">
    <text evidence="2">The sequence shown here is derived from an EMBL/GenBank/DDBJ whole genome shotgun (WGS) entry which is preliminary data.</text>
</comment>
<gene>
    <name evidence="2" type="ORF">fugu_006544</name>
</gene>
<sequence>MAEMAMDGSHNARDHDGTDTGDAPQTLCREPPVSRCLWSSNHERKKKLILHIDLNNTILISDTVTTQGTVAALEYFLTTVTWGRMSREGNWEWLSDSPSLQPPCDGAVSYYSQFGRVMGFTSAAGRCFRRILDQHLDLLLWPNGIKGDRELAVKGEDGRLYHWILPSFFQLLKDLVQEGREFAVVFRTFGGDLPRVLRAVFRALNEGAHPLFPELSDLSLKVNMALGKIRCNKRGIVLTRDEDRVSTRNGERGLYQYLSSVQGLGGFQDHFEWWASNTFSIRGGKPFWVDPFDQSVQHIFIDDNIRQNDEDTIVHPKVFLDPDGTETRMACTSELYDITLVQTDLLQAISDLSYFTQRVHICLENYERNLQQGEV</sequence>
<evidence type="ECO:0000313" key="2">
    <source>
        <dbReference type="EMBL" id="TNM86314.1"/>
    </source>
</evidence>
<protein>
    <submittedName>
        <fullName evidence="2">Uncharacterized protein</fullName>
    </submittedName>
</protein>
<dbReference type="AlphaFoldDB" id="A0A4Z2B1U2"/>
<name>A0A4Z2B1U2_9TELE</name>
<accession>A0A4Z2B1U2</accession>
<organism evidence="2 3">
    <name type="scientific">Takifugu bimaculatus</name>
    <dbReference type="NCBI Taxonomy" id="433685"/>
    <lineage>
        <taxon>Eukaryota</taxon>
        <taxon>Metazoa</taxon>
        <taxon>Chordata</taxon>
        <taxon>Craniata</taxon>
        <taxon>Vertebrata</taxon>
        <taxon>Euteleostomi</taxon>
        <taxon>Actinopterygii</taxon>
        <taxon>Neopterygii</taxon>
        <taxon>Teleostei</taxon>
        <taxon>Neoteleostei</taxon>
        <taxon>Acanthomorphata</taxon>
        <taxon>Eupercaria</taxon>
        <taxon>Tetraodontiformes</taxon>
        <taxon>Tetradontoidea</taxon>
        <taxon>Tetraodontidae</taxon>
        <taxon>Takifugu</taxon>
    </lineage>
</organism>
<dbReference type="PANTHER" id="PTHR36960">
    <property type="entry name" value="SI:DKEY-32E6.3"/>
    <property type="match status" value="1"/>
</dbReference>
<reference evidence="2 3" key="1">
    <citation type="submission" date="2019-04" db="EMBL/GenBank/DDBJ databases">
        <title>The sequence and de novo assembly of Takifugu bimaculatus genome using PacBio and Hi-C technologies.</title>
        <authorList>
            <person name="Xu P."/>
            <person name="Liu B."/>
            <person name="Zhou Z."/>
        </authorList>
    </citation>
    <scope>NUCLEOTIDE SEQUENCE [LARGE SCALE GENOMIC DNA]</scope>
    <source>
        <strain evidence="2">TB-2018</strain>
        <tissue evidence="2">Muscle</tissue>
    </source>
</reference>
<feature type="region of interest" description="Disordered" evidence="1">
    <location>
        <begin position="1"/>
        <end position="28"/>
    </location>
</feature>
<proteinExistence type="predicted"/>
<dbReference type="PANTHER" id="PTHR36960:SF1">
    <property type="entry name" value="SI:DKEY-32E6.3"/>
    <property type="match status" value="1"/>
</dbReference>